<dbReference type="RefSeq" id="WP_318082519.1">
    <property type="nucleotide sequence ID" value="NZ_JAWPEX010000002.1"/>
</dbReference>
<dbReference type="Proteomes" id="UP001276398">
    <property type="component" value="Unassembled WGS sequence"/>
</dbReference>
<name>A0AAJ2P839_9BACT</name>
<dbReference type="AlphaFoldDB" id="A0AAJ2P839"/>
<sequence length="601" mass="72924">MEVQLGLKSKAKKQLKELKYLEIDIKSHCLIERIFSDEDFHNDCNNEYRTIPDFLWVYVMDSCAVVDNPIETIIGLDYKRDDYVYNLRLEDIPKTVFFLKKLKDFDFYDEIRCLSRRWTDKDYCRKKENLSDKCKWEPYFSDTPYETKDFRVLIVAFENFGDTEKCEFSISFPAVFQKMFKSKDELKKIENLIIKEIKESVPYANPKNLANYHEKIFDFLSNRYEYNSKFLDINKAYLGKKVENIYNLLLKENYNFSKKTKINPIQNVFTFVTYENLLKKFEKYGIKKLDLNIENRDKFILSWFDKFGPEYRKYCINLFGKNGQFYYDNLNKWTNKIEFIYLLQILFGPRYFFPTENVELVDPDYFILPSWAKLKLENFQIFYFGGQEYGLFDEIIAQFDSKKPVFWFKPYYRSAYSTNTGWISPIALKNFILLYVDGEKIYYWLGHSNLYDDIFQGKYEILKYYFKQKLVKLEQDIFLRNNQDPQFVFSSPPKSNYLNKNVIESSMKELILYRDAIKKFHEETTHQFKYFDDFIENSDLYSQQEKKLILERHFDFSWNSRDKNYYFEEISKTDFRGDYSEKARDDEITFVDLFDGEKLRD</sequence>
<dbReference type="EMBL" id="JAWPEX010000002">
    <property type="protein sequence ID" value="MDW2898048.1"/>
    <property type="molecule type" value="Genomic_DNA"/>
</dbReference>
<comment type="caution">
    <text evidence="1">The sequence shown here is derived from an EMBL/GenBank/DDBJ whole genome shotgun (WGS) entry which is preliminary data.</text>
</comment>
<accession>A0AAJ2P839</accession>
<gene>
    <name evidence="1" type="ORF">R7V77_01805</name>
</gene>
<protein>
    <submittedName>
        <fullName evidence="1">Uncharacterized protein</fullName>
    </submittedName>
</protein>
<organism evidence="1 2">
    <name type="scientific">Mesomycoplasma ovipneumoniae</name>
    <dbReference type="NCBI Taxonomy" id="29562"/>
    <lineage>
        <taxon>Bacteria</taxon>
        <taxon>Bacillati</taxon>
        <taxon>Mycoplasmatota</taxon>
        <taxon>Mycoplasmoidales</taxon>
        <taxon>Metamycoplasmataceae</taxon>
        <taxon>Mesomycoplasma</taxon>
    </lineage>
</organism>
<evidence type="ECO:0000313" key="1">
    <source>
        <dbReference type="EMBL" id="MDW2898048.1"/>
    </source>
</evidence>
<reference evidence="1" key="1">
    <citation type="submission" date="2023-10" db="EMBL/GenBank/DDBJ databases">
        <title>Genome sequences of Mycoplasma ovipneumoniae isolated from goats.</title>
        <authorList>
            <person name="Spergser J."/>
        </authorList>
    </citation>
    <scope>NUCLEOTIDE SEQUENCE</scope>
    <source>
        <strain evidence="1">279</strain>
    </source>
</reference>
<proteinExistence type="predicted"/>
<evidence type="ECO:0000313" key="2">
    <source>
        <dbReference type="Proteomes" id="UP001276398"/>
    </source>
</evidence>